<name>A0ABT8KJ12_9MICO</name>
<dbReference type="RefSeq" id="WP_301209486.1">
    <property type="nucleotide sequence ID" value="NZ_JAROCF010000001.1"/>
</dbReference>
<protein>
    <submittedName>
        <fullName evidence="1">Uncharacterized protein</fullName>
    </submittedName>
</protein>
<reference evidence="1" key="1">
    <citation type="submission" date="2023-06" db="EMBL/GenBank/DDBJ databases">
        <title>MT1 and MT2 Draft Genomes of Novel Species.</title>
        <authorList>
            <person name="Venkateswaran K."/>
        </authorList>
    </citation>
    <scope>NUCLEOTIDE SEQUENCE</scope>
    <source>
        <strain evidence="1">F6_8S_P_1B</strain>
    </source>
</reference>
<sequence length="57" mass="6403">MDDLRGSAQERLTQLDAAVGRGGATSEWLERQLRAALTELTQLEPVADAEQDRREDY</sequence>
<evidence type="ECO:0000313" key="1">
    <source>
        <dbReference type="EMBL" id="MDN4616304.1"/>
    </source>
</evidence>
<proteinExistence type="predicted"/>
<dbReference type="EMBL" id="JAROCF010000001">
    <property type="protein sequence ID" value="MDN4616304.1"/>
    <property type="molecule type" value="Genomic_DNA"/>
</dbReference>
<evidence type="ECO:0000313" key="2">
    <source>
        <dbReference type="Proteomes" id="UP001174208"/>
    </source>
</evidence>
<comment type="caution">
    <text evidence="1">The sequence shown here is derived from an EMBL/GenBank/DDBJ whole genome shotgun (WGS) entry which is preliminary data.</text>
</comment>
<organism evidence="1 2">
    <name type="scientific">Leifsonia williamsii</name>
    <dbReference type="NCBI Taxonomy" id="3035919"/>
    <lineage>
        <taxon>Bacteria</taxon>
        <taxon>Bacillati</taxon>
        <taxon>Actinomycetota</taxon>
        <taxon>Actinomycetes</taxon>
        <taxon>Micrococcales</taxon>
        <taxon>Microbacteriaceae</taxon>
        <taxon>Leifsonia</taxon>
    </lineage>
</organism>
<accession>A0ABT8KJ12</accession>
<keyword evidence="2" id="KW-1185">Reference proteome</keyword>
<dbReference type="Proteomes" id="UP001174208">
    <property type="component" value="Unassembled WGS sequence"/>
</dbReference>
<gene>
    <name evidence="1" type="ORF">P5G50_17790</name>
</gene>